<dbReference type="CDD" id="cd05716">
    <property type="entry name" value="IgV_pIgR_like"/>
    <property type="match status" value="1"/>
</dbReference>
<name>A0A9Q1DCZ0_CONCO</name>
<dbReference type="GO" id="GO:0005886">
    <property type="term" value="C:plasma membrane"/>
    <property type="evidence" value="ECO:0007669"/>
    <property type="project" value="TreeGrafter"/>
</dbReference>
<dbReference type="Proteomes" id="UP001152803">
    <property type="component" value="Unassembled WGS sequence"/>
</dbReference>
<dbReference type="InterPro" id="IPR013106">
    <property type="entry name" value="Ig_V-set"/>
</dbReference>
<keyword evidence="3 5" id="KW-0472">Membrane</keyword>
<evidence type="ECO:0000256" key="4">
    <source>
        <dbReference type="SAM" id="MobiDB-lite"/>
    </source>
</evidence>
<sequence length="385" mass="42978">MKDLKEDDDGWYQCGISIPGWYDETSPVHISVKKVQAPKYVMNQTKGKATVRCKYHKSYTDHVKYWCKDKLAWCSTLVKTGGTDTHGKISIRDDKTEGAFYITMTDLTKDDEGQYKCGIEIRFAFDEQVLVYVRVNEGDTMPDLWGPRNVSGMASSSQTITCQYAADYTKSVKYWCKDSGADVCSPEVNTHDKEREDRTQIRDDPSNREFVITIRNLTGNDTGLYYCGVKQSSSHKDNRVPVNLNVDAVKAQVEPIPASTTEKGSTYLTNHSDRKSPSMLVPLAVSFGVLLLCCVAALITCKIKRNIRPAVADKGEKPPAANEPTLLPPAANEPTYEEVTNDRPMSEDSALEPSVCLYSVVDLQQRTRTPPPADQVLYSTINTAR</sequence>
<organism evidence="7 8">
    <name type="scientific">Conger conger</name>
    <name type="common">Conger eel</name>
    <name type="synonym">Muraena conger</name>
    <dbReference type="NCBI Taxonomy" id="82655"/>
    <lineage>
        <taxon>Eukaryota</taxon>
        <taxon>Metazoa</taxon>
        <taxon>Chordata</taxon>
        <taxon>Craniata</taxon>
        <taxon>Vertebrata</taxon>
        <taxon>Euteleostomi</taxon>
        <taxon>Actinopterygii</taxon>
        <taxon>Neopterygii</taxon>
        <taxon>Teleostei</taxon>
        <taxon>Anguilliformes</taxon>
        <taxon>Congridae</taxon>
        <taxon>Conger</taxon>
    </lineage>
</organism>
<dbReference type="InterPro" id="IPR036179">
    <property type="entry name" value="Ig-like_dom_sf"/>
</dbReference>
<comment type="caution">
    <text evidence="7">The sequence shown here is derived from an EMBL/GenBank/DDBJ whole genome shotgun (WGS) entry which is preliminary data.</text>
</comment>
<dbReference type="GO" id="GO:0004888">
    <property type="term" value="F:transmembrane signaling receptor activity"/>
    <property type="evidence" value="ECO:0007669"/>
    <property type="project" value="TreeGrafter"/>
</dbReference>
<dbReference type="PANTHER" id="PTHR11860:SF87">
    <property type="entry name" value="CMRF35-LIKE MOLECULE 8"/>
    <property type="match status" value="1"/>
</dbReference>
<dbReference type="InterPro" id="IPR050671">
    <property type="entry name" value="CD300_family_receptors"/>
</dbReference>
<dbReference type="Pfam" id="PF07686">
    <property type="entry name" value="V-set"/>
    <property type="match status" value="2"/>
</dbReference>
<protein>
    <recommendedName>
        <fullName evidence="6">Ig-like domain-containing protein</fullName>
    </recommendedName>
</protein>
<evidence type="ECO:0000256" key="2">
    <source>
        <dbReference type="ARBA" id="ARBA00022692"/>
    </source>
</evidence>
<dbReference type="SMART" id="SM00409">
    <property type="entry name" value="IG"/>
    <property type="match status" value="2"/>
</dbReference>
<reference evidence="7" key="1">
    <citation type="journal article" date="2023" name="Science">
        <title>Genome structures resolve the early diversification of teleost fishes.</title>
        <authorList>
            <person name="Parey E."/>
            <person name="Louis A."/>
            <person name="Montfort J."/>
            <person name="Bouchez O."/>
            <person name="Roques C."/>
            <person name="Iampietro C."/>
            <person name="Lluch J."/>
            <person name="Castinel A."/>
            <person name="Donnadieu C."/>
            <person name="Desvignes T."/>
            <person name="Floi Bucao C."/>
            <person name="Jouanno E."/>
            <person name="Wen M."/>
            <person name="Mejri S."/>
            <person name="Dirks R."/>
            <person name="Jansen H."/>
            <person name="Henkel C."/>
            <person name="Chen W.J."/>
            <person name="Zahm M."/>
            <person name="Cabau C."/>
            <person name="Klopp C."/>
            <person name="Thompson A.W."/>
            <person name="Robinson-Rechavi M."/>
            <person name="Braasch I."/>
            <person name="Lecointre G."/>
            <person name="Bobe J."/>
            <person name="Postlethwait J.H."/>
            <person name="Berthelot C."/>
            <person name="Roest Crollius H."/>
            <person name="Guiguen Y."/>
        </authorList>
    </citation>
    <scope>NUCLEOTIDE SEQUENCE</scope>
    <source>
        <strain evidence="7">Concon-B</strain>
    </source>
</reference>
<evidence type="ECO:0000313" key="8">
    <source>
        <dbReference type="Proteomes" id="UP001152803"/>
    </source>
</evidence>
<keyword evidence="2 5" id="KW-0812">Transmembrane</keyword>
<feature type="transmembrane region" description="Helical" evidence="5">
    <location>
        <begin position="279"/>
        <end position="299"/>
    </location>
</feature>
<dbReference type="InterPro" id="IPR003599">
    <property type="entry name" value="Ig_sub"/>
</dbReference>
<dbReference type="Gene3D" id="2.60.40.10">
    <property type="entry name" value="Immunoglobulins"/>
    <property type="match status" value="2"/>
</dbReference>
<accession>A0A9Q1DCZ0</accession>
<feature type="domain" description="Ig-like" evidence="6">
    <location>
        <begin position="127"/>
        <end position="243"/>
    </location>
</feature>
<evidence type="ECO:0000259" key="6">
    <source>
        <dbReference type="PROSITE" id="PS50835"/>
    </source>
</evidence>
<evidence type="ECO:0000256" key="1">
    <source>
        <dbReference type="ARBA" id="ARBA00004370"/>
    </source>
</evidence>
<dbReference type="InterPro" id="IPR013783">
    <property type="entry name" value="Ig-like_fold"/>
</dbReference>
<dbReference type="PROSITE" id="PS50835">
    <property type="entry name" value="IG_LIKE"/>
    <property type="match status" value="1"/>
</dbReference>
<dbReference type="AlphaFoldDB" id="A0A9Q1DCZ0"/>
<dbReference type="OrthoDB" id="8959642at2759"/>
<dbReference type="SUPFAM" id="SSF48726">
    <property type="entry name" value="Immunoglobulin"/>
    <property type="match status" value="2"/>
</dbReference>
<feature type="region of interest" description="Disordered" evidence="4">
    <location>
        <begin position="313"/>
        <end position="350"/>
    </location>
</feature>
<evidence type="ECO:0000256" key="3">
    <source>
        <dbReference type="ARBA" id="ARBA00023136"/>
    </source>
</evidence>
<evidence type="ECO:0000313" key="7">
    <source>
        <dbReference type="EMBL" id="KAJ8265839.1"/>
    </source>
</evidence>
<proteinExistence type="predicted"/>
<dbReference type="EMBL" id="JAFJMO010000010">
    <property type="protein sequence ID" value="KAJ8265839.1"/>
    <property type="molecule type" value="Genomic_DNA"/>
</dbReference>
<keyword evidence="8" id="KW-1185">Reference proteome</keyword>
<dbReference type="SMART" id="SM00406">
    <property type="entry name" value="IGv"/>
    <property type="match status" value="2"/>
</dbReference>
<comment type="subcellular location">
    <subcellularLocation>
        <location evidence="1">Membrane</location>
    </subcellularLocation>
</comment>
<dbReference type="InterPro" id="IPR007110">
    <property type="entry name" value="Ig-like_dom"/>
</dbReference>
<dbReference type="PANTHER" id="PTHR11860">
    <property type="entry name" value="POLYMERIC-IMMUNOGLOBULIN RECEPTOR"/>
    <property type="match status" value="1"/>
</dbReference>
<keyword evidence="5" id="KW-1133">Transmembrane helix</keyword>
<evidence type="ECO:0000256" key="5">
    <source>
        <dbReference type="SAM" id="Phobius"/>
    </source>
</evidence>
<gene>
    <name evidence="7" type="ORF">COCON_G00149380</name>
</gene>